<dbReference type="EMBL" id="CP018154">
    <property type="protein sequence ID" value="APG62620.1"/>
    <property type="molecule type" value="Genomic_DNA"/>
</dbReference>
<organism evidence="5 6">
    <name type="scientific">Sphingorhabdus lutea</name>
    <dbReference type="NCBI Taxonomy" id="1913578"/>
    <lineage>
        <taxon>Bacteria</taxon>
        <taxon>Pseudomonadati</taxon>
        <taxon>Pseudomonadota</taxon>
        <taxon>Alphaproteobacteria</taxon>
        <taxon>Sphingomonadales</taxon>
        <taxon>Sphingomonadaceae</taxon>
        <taxon>Sphingorhabdus</taxon>
    </lineage>
</organism>
<dbReference type="AlphaFoldDB" id="A0A1L3JBW5"/>
<evidence type="ECO:0000256" key="2">
    <source>
        <dbReference type="PROSITE-ProRule" id="PRU00285"/>
    </source>
</evidence>
<keyword evidence="6" id="KW-1185">Reference proteome</keyword>
<dbReference type="Gene3D" id="2.60.40.790">
    <property type="match status" value="1"/>
</dbReference>
<reference evidence="5 6" key="1">
    <citation type="submission" date="2016-11" db="EMBL/GenBank/DDBJ databases">
        <title>Sphingorhabdus sp. LPB0140, isolated from marine environment.</title>
        <authorList>
            <person name="Kim E."/>
            <person name="Yi H."/>
        </authorList>
    </citation>
    <scope>NUCLEOTIDE SEQUENCE [LARGE SCALE GENOMIC DNA]</scope>
    <source>
        <strain evidence="5 6">LPB0140</strain>
    </source>
</reference>
<feature type="domain" description="SHSP" evidence="4">
    <location>
        <begin position="29"/>
        <end position="141"/>
    </location>
</feature>
<name>A0A1L3JBW5_9SPHN</name>
<accession>A0A1L3JBW5</accession>
<evidence type="ECO:0000256" key="3">
    <source>
        <dbReference type="RuleBase" id="RU003616"/>
    </source>
</evidence>
<dbReference type="InterPro" id="IPR037913">
    <property type="entry name" value="ACD_IbpA/B"/>
</dbReference>
<dbReference type="PROSITE" id="PS01031">
    <property type="entry name" value="SHSP"/>
    <property type="match status" value="1"/>
</dbReference>
<proteinExistence type="inferred from homology"/>
<sequence>MQRFDFTPYRRTTVGFDHLFDLLENAGRANNNENYPPFNIERLTENEYQITIAVAGFKRHEIDITAQQNSVIVQGQKQIDGNDNRDYLHLGIANRNFERRFQLADHVFVKGADMEDGLLTILLERKIPEELKPRKISIGATLEAPSDANVSIETAPSIEVNKAKKADKAA</sequence>
<keyword evidence="1" id="KW-0346">Stress response</keyword>
<dbReference type="CDD" id="cd06470">
    <property type="entry name" value="ACD_IbpA-B_like"/>
    <property type="match status" value="1"/>
</dbReference>
<dbReference type="KEGG" id="sphl:LPB140_07275"/>
<dbReference type="InterPro" id="IPR002068">
    <property type="entry name" value="A-crystallin/Hsp20_dom"/>
</dbReference>
<dbReference type="InterPro" id="IPR008978">
    <property type="entry name" value="HSP20-like_chaperone"/>
</dbReference>
<comment type="similarity">
    <text evidence="2 3">Belongs to the small heat shock protein (HSP20) family.</text>
</comment>
<dbReference type="PANTHER" id="PTHR47062:SF1">
    <property type="entry name" value="SMALL HEAT SHOCK PROTEIN IBPA"/>
    <property type="match status" value="1"/>
</dbReference>
<dbReference type="RefSeq" id="WP_072559270.1">
    <property type="nucleotide sequence ID" value="NZ_CP018154.1"/>
</dbReference>
<dbReference type="STRING" id="1913578.LPB140_07275"/>
<evidence type="ECO:0000313" key="5">
    <source>
        <dbReference type="EMBL" id="APG62620.1"/>
    </source>
</evidence>
<gene>
    <name evidence="5" type="ORF">LPB140_07275</name>
</gene>
<evidence type="ECO:0000256" key="1">
    <source>
        <dbReference type="ARBA" id="ARBA00023016"/>
    </source>
</evidence>
<dbReference type="SUPFAM" id="SSF49764">
    <property type="entry name" value="HSP20-like chaperones"/>
    <property type="match status" value="1"/>
</dbReference>
<dbReference type="Proteomes" id="UP000242561">
    <property type="component" value="Chromosome"/>
</dbReference>
<dbReference type="PANTHER" id="PTHR47062">
    <property type="match status" value="1"/>
</dbReference>
<dbReference type="Pfam" id="PF00011">
    <property type="entry name" value="HSP20"/>
    <property type="match status" value="1"/>
</dbReference>
<protein>
    <submittedName>
        <fullName evidence="5">Heat-shock protein</fullName>
    </submittedName>
</protein>
<evidence type="ECO:0000259" key="4">
    <source>
        <dbReference type="PROSITE" id="PS01031"/>
    </source>
</evidence>
<evidence type="ECO:0000313" key="6">
    <source>
        <dbReference type="Proteomes" id="UP000242561"/>
    </source>
</evidence>
<dbReference type="OrthoDB" id="9810618at2"/>